<gene>
    <name evidence="2" type="ORF">JCM9152_4456</name>
</gene>
<feature type="transmembrane region" description="Helical" evidence="1">
    <location>
        <begin position="12"/>
        <end position="45"/>
    </location>
</feature>
<dbReference type="AlphaFoldDB" id="W4QLA2"/>
<dbReference type="OrthoDB" id="2972477at2"/>
<name>W4QLA2_9BACI</name>
<organism evidence="2 3">
    <name type="scientific">Halalkalibacter hemicellulosilyticusJCM 9152</name>
    <dbReference type="NCBI Taxonomy" id="1236971"/>
    <lineage>
        <taxon>Bacteria</taxon>
        <taxon>Bacillati</taxon>
        <taxon>Bacillota</taxon>
        <taxon>Bacilli</taxon>
        <taxon>Bacillales</taxon>
        <taxon>Bacillaceae</taxon>
        <taxon>Halalkalibacter</taxon>
    </lineage>
</organism>
<sequence length="52" mass="5926">MQDLSGVWDWSFFWNVLGFILQSISPFVMLFVALISAGLLIALIVQAIRNRQ</sequence>
<evidence type="ECO:0000313" key="2">
    <source>
        <dbReference type="EMBL" id="GAE32866.1"/>
    </source>
</evidence>
<protein>
    <recommendedName>
        <fullName evidence="4">PTS ascorbate transporter subunit IIC</fullName>
    </recommendedName>
</protein>
<accession>W4QLA2</accession>
<dbReference type="Proteomes" id="UP000018895">
    <property type="component" value="Unassembled WGS sequence"/>
</dbReference>
<dbReference type="EMBL" id="BAUU01000058">
    <property type="protein sequence ID" value="GAE32866.1"/>
    <property type="molecule type" value="Genomic_DNA"/>
</dbReference>
<evidence type="ECO:0008006" key="4">
    <source>
        <dbReference type="Google" id="ProtNLM"/>
    </source>
</evidence>
<keyword evidence="1" id="KW-0472">Membrane</keyword>
<dbReference type="STRING" id="1236971.JCM9152_4456"/>
<evidence type="ECO:0000256" key="1">
    <source>
        <dbReference type="SAM" id="Phobius"/>
    </source>
</evidence>
<keyword evidence="3" id="KW-1185">Reference proteome</keyword>
<reference evidence="2" key="1">
    <citation type="journal article" date="2014" name="Genome Announc.">
        <title>Draft Genome Sequences of Three Alkaliphilic Bacillus Strains, Bacillus wakoensis JCM 9140T, Bacillus akibai JCM 9157T, and Bacillus hemicellulosilyticus JCM 9152T.</title>
        <authorList>
            <person name="Yuki M."/>
            <person name="Oshima K."/>
            <person name="Suda W."/>
            <person name="Oshida Y."/>
            <person name="Kitamura K."/>
            <person name="Iida T."/>
            <person name="Hattori M."/>
            <person name="Ohkuma M."/>
        </authorList>
    </citation>
    <scope>NUCLEOTIDE SEQUENCE [LARGE SCALE GENOMIC DNA]</scope>
    <source>
        <strain evidence="2">JCM 9152</strain>
    </source>
</reference>
<keyword evidence="1" id="KW-1133">Transmembrane helix</keyword>
<proteinExistence type="predicted"/>
<evidence type="ECO:0000313" key="3">
    <source>
        <dbReference type="Proteomes" id="UP000018895"/>
    </source>
</evidence>
<comment type="caution">
    <text evidence="2">The sequence shown here is derived from an EMBL/GenBank/DDBJ whole genome shotgun (WGS) entry which is preliminary data.</text>
</comment>
<dbReference type="RefSeq" id="WP_035347447.1">
    <property type="nucleotide sequence ID" value="NZ_BAUU01000058.1"/>
</dbReference>
<keyword evidence="1" id="KW-0812">Transmembrane</keyword>